<dbReference type="InterPro" id="IPR032080">
    <property type="entry name" value="DUF4809"/>
</dbReference>
<accession>E6LEB2</accession>
<evidence type="ECO:0008006" key="3">
    <source>
        <dbReference type="Google" id="ProtNLM"/>
    </source>
</evidence>
<name>E6LEB2_ENTI1</name>
<dbReference type="STRING" id="888064.HMPREF9088_0702"/>
<dbReference type="Proteomes" id="UP000010296">
    <property type="component" value="Unassembled WGS sequence"/>
</dbReference>
<dbReference type="OrthoDB" id="2199695at2"/>
<sequence>MKKRGGTGMNEVVIESSYDFVDGGCNACATVKCTTYALKYKDFERSLDQLDTLSLVKEVAMVEGFCQKLVMDFDDEYIQFSKGTTTVALQEEFGGYQIKGNQGTLFVKDQQQKAEQVFLAASQILDDFFGIREICFRLETMD</sequence>
<protein>
    <recommendedName>
        <fullName evidence="3">DUF4809 domain-containing protein</fullName>
    </recommendedName>
</protein>
<dbReference type="Pfam" id="PF16067">
    <property type="entry name" value="DUF4809"/>
    <property type="match status" value="1"/>
</dbReference>
<evidence type="ECO:0000313" key="2">
    <source>
        <dbReference type="Proteomes" id="UP000010296"/>
    </source>
</evidence>
<dbReference type="HOGENOM" id="CLU_155129_0_0_9"/>
<dbReference type="AlphaFoldDB" id="E6LEB2"/>
<proteinExistence type="predicted"/>
<organism evidence="1 2">
    <name type="scientific">Enterococcus italicus (strain DSM 15952 / CCUG 50447 / LMG 22039 / TP 1.5)</name>
    <dbReference type="NCBI Taxonomy" id="888064"/>
    <lineage>
        <taxon>Bacteria</taxon>
        <taxon>Bacillati</taxon>
        <taxon>Bacillota</taxon>
        <taxon>Bacilli</taxon>
        <taxon>Lactobacillales</taxon>
        <taxon>Enterococcaceae</taxon>
        <taxon>Enterococcus</taxon>
    </lineage>
</organism>
<dbReference type="EMBL" id="AEPV01000026">
    <property type="protein sequence ID" value="EFU74401.1"/>
    <property type="molecule type" value="Genomic_DNA"/>
</dbReference>
<dbReference type="PATRIC" id="fig|888064.11.peg.1247"/>
<gene>
    <name evidence="1" type="ORF">HMPREF9088_0702</name>
</gene>
<reference evidence="1 2" key="1">
    <citation type="submission" date="2010-12" db="EMBL/GenBank/DDBJ databases">
        <authorList>
            <person name="Muzny D."/>
            <person name="Qin X."/>
            <person name="Deng J."/>
            <person name="Jiang H."/>
            <person name="Liu Y."/>
            <person name="Qu J."/>
            <person name="Song X.-Z."/>
            <person name="Zhang L."/>
            <person name="Thornton R."/>
            <person name="Coyle M."/>
            <person name="Francisco L."/>
            <person name="Jackson L."/>
            <person name="Javaid M."/>
            <person name="Korchina V."/>
            <person name="Kovar C."/>
            <person name="Mata R."/>
            <person name="Mathew T."/>
            <person name="Ngo R."/>
            <person name="Nguyen L."/>
            <person name="Nguyen N."/>
            <person name="Okwuonu G."/>
            <person name="Ongeri F."/>
            <person name="Pham C."/>
            <person name="Simmons D."/>
            <person name="Wilczek-Boney K."/>
            <person name="Hale W."/>
            <person name="Jakkamsetti A."/>
            <person name="Pham P."/>
            <person name="Ruth R."/>
            <person name="San Lucas F."/>
            <person name="Warren J."/>
            <person name="Zhang J."/>
            <person name="Zhao Z."/>
            <person name="Zhou C."/>
            <person name="Zhu D."/>
            <person name="Lee S."/>
            <person name="Bess C."/>
            <person name="Blankenburg K."/>
            <person name="Forbes L."/>
            <person name="Fu Q."/>
            <person name="Gubbala S."/>
            <person name="Hirani K."/>
            <person name="Jayaseelan J.C."/>
            <person name="Lara F."/>
            <person name="Munidasa M."/>
            <person name="Palculict T."/>
            <person name="Patil S."/>
            <person name="Pu L.-L."/>
            <person name="Saada N."/>
            <person name="Tang L."/>
            <person name="Weissenberger G."/>
            <person name="Zhu Y."/>
            <person name="Hemphill L."/>
            <person name="Shang Y."/>
            <person name="Youmans B."/>
            <person name="Ayvaz T."/>
            <person name="Ross M."/>
            <person name="Santibanez J."/>
            <person name="Aqrawi P."/>
            <person name="Gross S."/>
            <person name="Joshi V."/>
            <person name="Fowler G."/>
            <person name="Nazareth L."/>
            <person name="Reid J."/>
            <person name="Worley K."/>
            <person name="Petrosino J."/>
            <person name="Highlander S."/>
            <person name="Gibbs R."/>
        </authorList>
    </citation>
    <scope>NUCLEOTIDE SEQUENCE [LARGE SCALE GENOMIC DNA]</scope>
    <source>
        <strain evidence="2">DSM 15952 / CCUG 50447 / LMG 22039 / TP 1.5</strain>
    </source>
</reference>
<keyword evidence="2" id="KW-1185">Reference proteome</keyword>
<evidence type="ECO:0000313" key="1">
    <source>
        <dbReference type="EMBL" id="EFU74401.1"/>
    </source>
</evidence>
<comment type="caution">
    <text evidence="1">The sequence shown here is derived from an EMBL/GenBank/DDBJ whole genome shotgun (WGS) entry which is preliminary data.</text>
</comment>